<proteinExistence type="predicted"/>
<evidence type="ECO:0000313" key="2">
    <source>
        <dbReference type="EMBL" id="MBX16946.1"/>
    </source>
</evidence>
<name>A0A2P2LG46_RHIMU</name>
<accession>A0A2P2LG46</accession>
<organism evidence="2">
    <name type="scientific">Rhizophora mucronata</name>
    <name type="common">Asiatic mangrove</name>
    <dbReference type="NCBI Taxonomy" id="61149"/>
    <lineage>
        <taxon>Eukaryota</taxon>
        <taxon>Viridiplantae</taxon>
        <taxon>Streptophyta</taxon>
        <taxon>Embryophyta</taxon>
        <taxon>Tracheophyta</taxon>
        <taxon>Spermatophyta</taxon>
        <taxon>Magnoliopsida</taxon>
        <taxon>eudicotyledons</taxon>
        <taxon>Gunneridae</taxon>
        <taxon>Pentapetalae</taxon>
        <taxon>rosids</taxon>
        <taxon>fabids</taxon>
        <taxon>Malpighiales</taxon>
        <taxon>Rhizophoraceae</taxon>
        <taxon>Rhizophora</taxon>
    </lineage>
</organism>
<reference evidence="2" key="1">
    <citation type="submission" date="2018-02" db="EMBL/GenBank/DDBJ databases">
        <title>Rhizophora mucronata_Transcriptome.</title>
        <authorList>
            <person name="Meera S.P."/>
            <person name="Sreeshan A."/>
            <person name="Augustine A."/>
        </authorList>
    </citation>
    <scope>NUCLEOTIDE SEQUENCE</scope>
    <source>
        <tissue evidence="2">Leaf</tissue>
    </source>
</reference>
<evidence type="ECO:0000256" key="1">
    <source>
        <dbReference type="SAM" id="MobiDB-lite"/>
    </source>
</evidence>
<dbReference type="AlphaFoldDB" id="A0A2P2LG46"/>
<sequence length="64" mass="7413">MPHVPETRHRQYRLRDGQHGTNKRPTRYGGGDVTRRREKQAQLFRQRPSAISSKTSQKGAKISL</sequence>
<feature type="compositionally biased region" description="Polar residues" evidence="1">
    <location>
        <begin position="49"/>
        <end position="58"/>
    </location>
</feature>
<feature type="region of interest" description="Disordered" evidence="1">
    <location>
        <begin position="1"/>
        <end position="64"/>
    </location>
</feature>
<feature type="compositionally biased region" description="Basic and acidic residues" evidence="1">
    <location>
        <begin position="1"/>
        <end position="18"/>
    </location>
</feature>
<dbReference type="EMBL" id="GGEC01036462">
    <property type="protein sequence ID" value="MBX16946.1"/>
    <property type="molecule type" value="Transcribed_RNA"/>
</dbReference>
<protein>
    <submittedName>
        <fullName evidence="2">Uncharacterized protein MANES_01G012100</fullName>
    </submittedName>
</protein>